<dbReference type="EMBL" id="PYGB01000011">
    <property type="protein sequence ID" value="PSK83023.1"/>
    <property type="molecule type" value="Genomic_DNA"/>
</dbReference>
<accession>A0A1X6ZVJ5</accession>
<evidence type="ECO:0000259" key="3">
    <source>
        <dbReference type="Pfam" id="PF07238"/>
    </source>
</evidence>
<dbReference type="OrthoDB" id="7877094at2"/>
<proteinExistence type="predicted"/>
<dbReference type="Pfam" id="PF07238">
    <property type="entry name" value="PilZ"/>
    <property type="match status" value="1"/>
</dbReference>
<feature type="domain" description="PilZ" evidence="3">
    <location>
        <begin position="175"/>
        <end position="260"/>
    </location>
</feature>
<dbReference type="GO" id="GO:0035438">
    <property type="term" value="F:cyclic-di-GMP binding"/>
    <property type="evidence" value="ECO:0007669"/>
    <property type="project" value="InterPro"/>
</dbReference>
<gene>
    <name evidence="4" type="ORF">CLV79_111141</name>
    <name evidence="5" type="ORF">LOS8367_03038</name>
</gene>
<feature type="signal peptide" evidence="2">
    <location>
        <begin position="1"/>
        <end position="18"/>
    </location>
</feature>
<dbReference type="InterPro" id="IPR009875">
    <property type="entry name" value="PilZ_domain"/>
</dbReference>
<dbReference type="RefSeq" id="WP_085897354.1">
    <property type="nucleotide sequence ID" value="NZ_FWFY01000010.1"/>
</dbReference>
<evidence type="ECO:0000313" key="4">
    <source>
        <dbReference type="EMBL" id="PSK83023.1"/>
    </source>
</evidence>
<dbReference type="EMBL" id="FWFY01000010">
    <property type="protein sequence ID" value="SLN62412.1"/>
    <property type="molecule type" value="Genomic_DNA"/>
</dbReference>
<dbReference type="AlphaFoldDB" id="A0A1X6ZVJ5"/>
<evidence type="ECO:0000256" key="1">
    <source>
        <dbReference type="SAM" id="Phobius"/>
    </source>
</evidence>
<evidence type="ECO:0000313" key="6">
    <source>
        <dbReference type="Proteomes" id="UP000193495"/>
    </source>
</evidence>
<keyword evidence="2" id="KW-0732">Signal</keyword>
<keyword evidence="1" id="KW-0812">Transmembrane</keyword>
<feature type="transmembrane region" description="Helical" evidence="1">
    <location>
        <begin position="146"/>
        <end position="168"/>
    </location>
</feature>
<protein>
    <submittedName>
        <fullName evidence="5">PilZ domain protein</fullName>
    </submittedName>
    <submittedName>
        <fullName evidence="4">PilZ domain-containing protein</fullName>
    </submittedName>
</protein>
<keyword evidence="1" id="KW-0472">Membrane</keyword>
<evidence type="ECO:0000256" key="2">
    <source>
        <dbReference type="SAM" id="SignalP"/>
    </source>
</evidence>
<keyword evidence="7" id="KW-1185">Reference proteome</keyword>
<evidence type="ECO:0000313" key="5">
    <source>
        <dbReference type="EMBL" id="SLN62412.1"/>
    </source>
</evidence>
<dbReference type="Proteomes" id="UP000193495">
    <property type="component" value="Unassembled WGS sequence"/>
</dbReference>
<keyword evidence="1" id="KW-1133">Transmembrane helix</keyword>
<reference evidence="4 7" key="2">
    <citation type="submission" date="2018-03" db="EMBL/GenBank/DDBJ databases">
        <title>Genomic Encyclopedia of Archaeal and Bacterial Type Strains, Phase II (KMG-II): from individual species to whole genera.</title>
        <authorList>
            <person name="Goeker M."/>
        </authorList>
    </citation>
    <scope>NUCLEOTIDE SEQUENCE [LARGE SCALE GENOMIC DNA]</scope>
    <source>
        <strain evidence="4 7">DSM 29956</strain>
    </source>
</reference>
<evidence type="ECO:0000313" key="7">
    <source>
        <dbReference type="Proteomes" id="UP000240624"/>
    </source>
</evidence>
<sequence>MRVWPVLLFLMLAAPLRADPACDTVAALGRVVTSAQNRDVATLNRALRRIDTARAMWNLADYPLVRHRTEIEAALRIAVDWANAARGPGLDRAPLSSRDEAALARLDALLASSGCGDEIGAPGLSGMAERKAGAVAGTGGWEAIRLVGVGVAALVVAGCGGALVWVLVRHGQRRRRREQRHSVNLPARLRSGGEEIEARLLDISRLGAKLRIDPGVGAPDPSRIVLFLGDREIEAAPRWRNTHYLGVQFVRPLSEEMMAPLIQPARGPREGP</sequence>
<name>A0A1X6ZVJ5_9RHOB</name>
<dbReference type="Gene3D" id="2.40.10.220">
    <property type="entry name" value="predicted glycosyltransferase like domains"/>
    <property type="match status" value="1"/>
</dbReference>
<dbReference type="SUPFAM" id="SSF141371">
    <property type="entry name" value="PilZ domain-like"/>
    <property type="match status" value="1"/>
</dbReference>
<dbReference type="Proteomes" id="UP000240624">
    <property type="component" value="Unassembled WGS sequence"/>
</dbReference>
<reference evidence="5 6" key="1">
    <citation type="submission" date="2017-03" db="EMBL/GenBank/DDBJ databases">
        <authorList>
            <person name="Afonso C.L."/>
            <person name="Miller P.J."/>
            <person name="Scott M.A."/>
            <person name="Spackman E."/>
            <person name="Goraichik I."/>
            <person name="Dimitrov K.M."/>
            <person name="Suarez D.L."/>
            <person name="Swayne D.E."/>
        </authorList>
    </citation>
    <scope>NUCLEOTIDE SEQUENCE [LARGE SCALE GENOMIC DNA]</scope>
    <source>
        <strain evidence="5 6">CECT 8367</strain>
    </source>
</reference>
<organism evidence="5 6">
    <name type="scientific">Limimaricola soesokkakensis</name>
    <dbReference type="NCBI Taxonomy" id="1343159"/>
    <lineage>
        <taxon>Bacteria</taxon>
        <taxon>Pseudomonadati</taxon>
        <taxon>Pseudomonadota</taxon>
        <taxon>Alphaproteobacteria</taxon>
        <taxon>Rhodobacterales</taxon>
        <taxon>Paracoccaceae</taxon>
        <taxon>Limimaricola</taxon>
    </lineage>
</organism>
<feature type="chain" id="PRO_5044568322" evidence="2">
    <location>
        <begin position="19"/>
        <end position="272"/>
    </location>
</feature>